<dbReference type="EMBL" id="JQIM01000009">
    <property type="protein sequence ID" value="KGX10671.1"/>
    <property type="molecule type" value="Genomic_DNA"/>
</dbReference>
<proteinExistence type="predicted"/>
<reference evidence="2 3" key="1">
    <citation type="submission" date="2014-08" db="EMBL/GenBank/DDBJ databases">
        <authorList>
            <person name="Bunnell A."/>
            <person name="Chain P.S."/>
            <person name="Chertkov O."/>
            <person name="Currie B.J."/>
            <person name="Daligault H.E."/>
            <person name="Davenport K.W."/>
            <person name="Davis C."/>
            <person name="Gleasner C.D."/>
            <person name="Johnson S.L."/>
            <person name="Kaestli M."/>
            <person name="Koren S."/>
            <person name="Kunde Y.A."/>
            <person name="Mayo M."/>
            <person name="McMurry K.K."/>
            <person name="Price E.P."/>
            <person name="Reitenga K.G."/>
            <person name="Robison R."/>
            <person name="Rosovitz M.J."/>
            <person name="Sarovich D.S."/>
            <person name="Teshima H."/>
        </authorList>
    </citation>
    <scope>NUCLEOTIDE SEQUENCE [LARGE SCALE GENOMIC DNA]</scope>
    <source>
        <strain evidence="2 3">MSHR44</strain>
    </source>
</reference>
<feature type="region of interest" description="Disordered" evidence="1">
    <location>
        <begin position="18"/>
        <end position="39"/>
    </location>
</feature>
<evidence type="ECO:0000313" key="3">
    <source>
        <dbReference type="Proteomes" id="UP000030475"/>
    </source>
</evidence>
<feature type="region of interest" description="Disordered" evidence="1">
    <location>
        <begin position="161"/>
        <end position="196"/>
    </location>
</feature>
<dbReference type="AlphaFoldDB" id="A0AA40MFU2"/>
<gene>
    <name evidence="2" type="ORF">Y036_4762</name>
</gene>
<evidence type="ECO:0000256" key="1">
    <source>
        <dbReference type="SAM" id="MobiDB-lite"/>
    </source>
</evidence>
<dbReference type="Proteomes" id="UP000030475">
    <property type="component" value="Unassembled WGS sequence"/>
</dbReference>
<protein>
    <submittedName>
        <fullName evidence="2">Uncharacterized protein</fullName>
    </submittedName>
</protein>
<organism evidence="2 3">
    <name type="scientific">Burkholderia pseudomallei</name>
    <name type="common">Pseudomonas pseudomallei</name>
    <dbReference type="NCBI Taxonomy" id="28450"/>
    <lineage>
        <taxon>Bacteria</taxon>
        <taxon>Pseudomonadati</taxon>
        <taxon>Pseudomonadota</taxon>
        <taxon>Betaproteobacteria</taxon>
        <taxon>Burkholderiales</taxon>
        <taxon>Burkholderiaceae</taxon>
        <taxon>Burkholderia</taxon>
        <taxon>pseudomallei group</taxon>
    </lineage>
</organism>
<comment type="caution">
    <text evidence="2">The sequence shown here is derived from an EMBL/GenBank/DDBJ whole genome shotgun (WGS) entry which is preliminary data.</text>
</comment>
<accession>A0AA40MFU2</accession>
<sequence>MRRCQVSVETAAHETEFALQHARRPDSARIAGGVPPTRSGSRAIPRFIVDAARHATGAYACARRVRAALRLSGSQALRLSGSRALGLSGSQALGASGHQVLRRRFSGPASLRFSHVPALARSIPSARRLAPLVSACPRAPRPTFAFRRPCAPAGIGAANAAAARRNGPPPHVQRAATSCLPGSREPSAASLPQPPPSARIRLTVDTACVPVNWFDCSCDSSTERSLSITSR</sequence>
<evidence type="ECO:0000313" key="2">
    <source>
        <dbReference type="EMBL" id="KGX10671.1"/>
    </source>
</evidence>
<name>A0AA40MFU2_BURPE</name>